<evidence type="ECO:0000313" key="1">
    <source>
        <dbReference type="EMBL" id="NMO10148.1"/>
    </source>
</evidence>
<evidence type="ECO:0000313" key="2">
    <source>
        <dbReference type="Proteomes" id="UP000591058"/>
    </source>
</evidence>
<name>A0A7K4DP77_9EURY</name>
<reference evidence="1 2" key="1">
    <citation type="submission" date="2020-04" db="EMBL/GenBank/DDBJ databases">
        <title>Draft genome of Methanobacterium subterraneum isolated from animal feces.</title>
        <authorList>
            <person name="Ouboter H.T."/>
            <person name="Berger S."/>
            <person name="Gungor E."/>
            <person name="Jetten M.S.M."/>
            <person name="Welte C.U."/>
        </authorList>
    </citation>
    <scope>NUCLEOTIDE SEQUENCE [LARGE SCALE GENOMIC DNA]</scope>
    <source>
        <strain evidence="1">HO_2020</strain>
    </source>
</reference>
<accession>A0A7K4DP77</accession>
<gene>
    <name evidence="1" type="ORF">HG719_10025</name>
</gene>
<dbReference type="RefSeq" id="WP_169032899.1">
    <property type="nucleotide sequence ID" value="NZ_JABBYL010000035.1"/>
</dbReference>
<protein>
    <submittedName>
        <fullName evidence="1">Uncharacterized protein</fullName>
    </submittedName>
</protein>
<dbReference type="AlphaFoldDB" id="A0A7K4DP77"/>
<dbReference type="Proteomes" id="UP000591058">
    <property type="component" value="Unassembled WGS sequence"/>
</dbReference>
<comment type="caution">
    <text evidence="1">The sequence shown here is derived from an EMBL/GenBank/DDBJ whole genome shotgun (WGS) entry which is preliminary data.</text>
</comment>
<dbReference type="EMBL" id="JABBYL010000035">
    <property type="protein sequence ID" value="NMO10148.1"/>
    <property type="molecule type" value="Genomic_DNA"/>
</dbReference>
<organism evidence="1 2">
    <name type="scientific">Methanobacterium subterraneum</name>
    <dbReference type="NCBI Taxonomy" id="59277"/>
    <lineage>
        <taxon>Archaea</taxon>
        <taxon>Methanobacteriati</taxon>
        <taxon>Methanobacteriota</taxon>
        <taxon>Methanomada group</taxon>
        <taxon>Methanobacteria</taxon>
        <taxon>Methanobacteriales</taxon>
        <taxon>Methanobacteriaceae</taxon>
        <taxon>Methanobacterium</taxon>
    </lineage>
</organism>
<sequence length="134" mass="15332">MADVEISELMDKLKDLENRVSRLEGNKVLNTGESKKKLSIREFLKSKHLNNDVQKSLAIGYYLEKYDTIGSFNSNDIKKGFKEAREKVPKNVADKIQLNIKKAHIMDSGEKKDGFKAYVLTNSGEKFVENDFED</sequence>
<proteinExistence type="predicted"/>